<dbReference type="Proteomes" id="UP000251937">
    <property type="component" value="Unassembled WGS sequence"/>
</dbReference>
<protein>
    <submittedName>
        <fullName evidence="2">Uncharacterized protein</fullName>
    </submittedName>
</protein>
<evidence type="ECO:0000313" key="3">
    <source>
        <dbReference type="Proteomes" id="UP000190669"/>
    </source>
</evidence>
<name>A0AAX2IRD7_9FLAO</name>
<evidence type="ECO:0000313" key="4">
    <source>
        <dbReference type="Proteomes" id="UP000251937"/>
    </source>
</evidence>
<sequence>MKNRVELSTRNNRSGDGIRLPWDAVLRYDLYLVKQNLHSESQERDMNSFAGVGHTGIDHLVKN</sequence>
<dbReference type="EMBL" id="UAVR01000024">
    <property type="protein sequence ID" value="SQA92651.1"/>
    <property type="molecule type" value="Genomic_DNA"/>
</dbReference>
<proteinExistence type="predicted"/>
<comment type="caution">
    <text evidence="2">The sequence shown here is derived from an EMBL/GenBank/DDBJ whole genome shotgun (WGS) entry which is preliminary data.</text>
</comment>
<dbReference type="EMBL" id="FUZE01000023">
    <property type="protein sequence ID" value="SKC04373.1"/>
    <property type="molecule type" value="Genomic_DNA"/>
</dbReference>
<organism evidence="2 4">
    <name type="scientific">Chryseobacterium balustinum</name>
    <dbReference type="NCBI Taxonomy" id="246"/>
    <lineage>
        <taxon>Bacteria</taxon>
        <taxon>Pseudomonadati</taxon>
        <taxon>Bacteroidota</taxon>
        <taxon>Flavobacteriia</taxon>
        <taxon>Flavobacteriales</taxon>
        <taxon>Weeksellaceae</taxon>
        <taxon>Chryseobacterium group</taxon>
        <taxon>Chryseobacterium</taxon>
    </lineage>
</organism>
<reference evidence="2 4" key="2">
    <citation type="submission" date="2018-06" db="EMBL/GenBank/DDBJ databases">
        <authorList>
            <consortium name="Pathogen Informatics"/>
            <person name="Doyle S."/>
        </authorList>
    </citation>
    <scope>NUCLEOTIDE SEQUENCE [LARGE SCALE GENOMIC DNA]</scope>
    <source>
        <strain evidence="2 4">NCTC11212</strain>
    </source>
</reference>
<keyword evidence="3" id="KW-1185">Reference proteome</keyword>
<gene>
    <name evidence="2" type="ORF">NCTC11212_04195</name>
    <name evidence="1" type="ORF">SAMN05421800_12333</name>
</gene>
<evidence type="ECO:0000313" key="1">
    <source>
        <dbReference type="EMBL" id="SKC04373.1"/>
    </source>
</evidence>
<dbReference type="RefSeq" id="WP_123920719.1">
    <property type="nucleotide sequence ID" value="NZ_CP033934.1"/>
</dbReference>
<evidence type="ECO:0000313" key="2">
    <source>
        <dbReference type="EMBL" id="SQA92651.1"/>
    </source>
</evidence>
<reference evidence="1 3" key="1">
    <citation type="submission" date="2017-02" db="EMBL/GenBank/DDBJ databases">
        <authorList>
            <person name="Varghese N."/>
            <person name="Submissions S."/>
        </authorList>
    </citation>
    <scope>NUCLEOTIDE SEQUENCE [LARGE SCALE GENOMIC DNA]</scope>
    <source>
        <strain evidence="1 3">DSM 16775</strain>
    </source>
</reference>
<dbReference type="Proteomes" id="UP000190669">
    <property type="component" value="Unassembled WGS sequence"/>
</dbReference>
<dbReference type="AlphaFoldDB" id="A0AAX2IRD7"/>
<accession>A0AAX2IRD7</accession>